<dbReference type="RefSeq" id="WP_351087456.1">
    <property type="nucleotide sequence ID" value="NZ_JBEOZG010000052.1"/>
</dbReference>
<dbReference type="Proteomes" id="UP001602058">
    <property type="component" value="Unassembled WGS sequence"/>
</dbReference>
<evidence type="ECO:0008006" key="4">
    <source>
        <dbReference type="Google" id="ProtNLM"/>
    </source>
</evidence>
<reference evidence="2 3" key="1">
    <citation type="submission" date="2024-10" db="EMBL/GenBank/DDBJ databases">
        <title>The Natural Products Discovery Center: Release of the First 8490 Sequenced Strains for Exploring Actinobacteria Biosynthetic Diversity.</title>
        <authorList>
            <person name="Kalkreuter E."/>
            <person name="Kautsar S.A."/>
            <person name="Yang D."/>
            <person name="Bader C.D."/>
            <person name="Teijaro C.N."/>
            <person name="Fluegel L."/>
            <person name="Davis C.M."/>
            <person name="Simpson J.R."/>
            <person name="Lauterbach L."/>
            <person name="Steele A.D."/>
            <person name="Gui C."/>
            <person name="Meng S."/>
            <person name="Li G."/>
            <person name="Viehrig K."/>
            <person name="Ye F."/>
            <person name="Su P."/>
            <person name="Kiefer A.F."/>
            <person name="Nichols A."/>
            <person name="Cepeda A.J."/>
            <person name="Yan W."/>
            <person name="Fan B."/>
            <person name="Jiang Y."/>
            <person name="Adhikari A."/>
            <person name="Zheng C.-J."/>
            <person name="Schuster L."/>
            <person name="Cowan T.M."/>
            <person name="Smanski M.J."/>
            <person name="Chevrette M.G."/>
            <person name="De Carvalho L.P.S."/>
            <person name="Shen B."/>
        </authorList>
    </citation>
    <scope>NUCLEOTIDE SEQUENCE [LARGE SCALE GENOMIC DNA]</scope>
    <source>
        <strain evidence="2 3">NPDC001390</strain>
    </source>
</reference>
<dbReference type="SUPFAM" id="SSF81901">
    <property type="entry name" value="HCP-like"/>
    <property type="match status" value="1"/>
</dbReference>
<evidence type="ECO:0000313" key="2">
    <source>
        <dbReference type="EMBL" id="MFF4527404.1"/>
    </source>
</evidence>
<protein>
    <recommendedName>
        <fullName evidence="4">Tetratricopeptide repeat protein</fullName>
    </recommendedName>
</protein>
<evidence type="ECO:0000256" key="1">
    <source>
        <dbReference type="SAM" id="MobiDB-lite"/>
    </source>
</evidence>
<comment type="caution">
    <text evidence="2">The sequence shown here is derived from an EMBL/GenBank/DDBJ whole genome shotgun (WGS) entry which is preliminary data.</text>
</comment>
<organism evidence="2 3">
    <name type="scientific">Streptomyces bluensis</name>
    <dbReference type="NCBI Taxonomy" id="33897"/>
    <lineage>
        <taxon>Bacteria</taxon>
        <taxon>Bacillati</taxon>
        <taxon>Actinomycetota</taxon>
        <taxon>Actinomycetes</taxon>
        <taxon>Kitasatosporales</taxon>
        <taxon>Streptomycetaceae</taxon>
        <taxon>Streptomyces</taxon>
    </lineage>
</organism>
<feature type="region of interest" description="Disordered" evidence="1">
    <location>
        <begin position="812"/>
        <end position="832"/>
    </location>
</feature>
<proteinExistence type="predicted"/>
<name>A0ABW6UY10_9ACTN</name>
<keyword evidence="3" id="KW-1185">Reference proteome</keyword>
<gene>
    <name evidence="2" type="ORF">ACFY1D_39230</name>
</gene>
<evidence type="ECO:0000313" key="3">
    <source>
        <dbReference type="Proteomes" id="UP001602058"/>
    </source>
</evidence>
<dbReference type="Gene3D" id="1.25.40.10">
    <property type="entry name" value="Tetratricopeptide repeat domain"/>
    <property type="match status" value="1"/>
</dbReference>
<sequence length="832" mass="91473">MLAAIQWVAQQAINGKRRLSLADIRDAVSQLGLPAARPAKPGITHPMHGDAPAFVARPRPVTDWQPDRLGVHRAVQEHDGLMLPPYVERDHDDELRSHLRTLAGKGAGMVVVRGDSCTGKTRSAWEAVTACVPDWHLLYPKSAAGLRSCLQANVLTGPTVVWLDNAHWLFAEADGDRAAEDLLALLDQPPVPVIVLATMWPTPIDAPGSKSKKKGRTRHIQSLLDLARTIHQPETFDPGALERFEDQARGDRQWTQAAVQARANGELCQRLAAAPELLDRYRHADHAPGKAVVTAAVEARRLGARGPLPVAFLEHAAVGYLSPKECLALDRQTWFDDALAWARTPVKGVVSCLQGVLAQDGIGEAADLVDLSDIIEQQIAPERWGITPAGTLWQAAQTELADGNDLEALALRAFAFARFRIARDLYAAALDRGTSSAFEGLCFSYVETDRIRTRRGLKELCDQVEHVHDGGASLAHLGTALMQLALAEETVEYPDTLWPLTEGLLSRACREGNRDAHMQLKYFLHEQGRHQDAEALTPPPEPPPPHDPAQLLHDAAAGDATALEGLRKAVARQNETFHQIAAAAFSGSPALWRWPTALTRAGAPELAEVLLRASTDTGDRQARQQLVRFLDGQERTREADAVLHEAAATDMYALNTLFHRLWPHRPQAAREVLTEAAKAGHIPHVLNVLQRLAYWGRLPRDRRFAITATRVLARLGNETAQVQLAEILRAEARELEREKTPHHDLVARKHDEAHHLLRQAAPGHGEARSLLGRLAEQEDNHAEAAHWYRQAIDAGDYETFHSLLQALHQGTPPNDGEVLYGLEADGSPLPPW</sequence>
<dbReference type="EMBL" id="JBIAWJ010000037">
    <property type="protein sequence ID" value="MFF4527404.1"/>
    <property type="molecule type" value="Genomic_DNA"/>
</dbReference>
<accession>A0ABW6UY10</accession>
<dbReference type="InterPro" id="IPR011990">
    <property type="entry name" value="TPR-like_helical_dom_sf"/>
</dbReference>